<evidence type="ECO:0000313" key="1">
    <source>
        <dbReference type="EMBL" id="KAJ1142326.1"/>
    </source>
</evidence>
<comment type="caution">
    <text evidence="1">The sequence shown here is derived from an EMBL/GenBank/DDBJ whole genome shotgun (WGS) entry which is preliminary data.</text>
</comment>
<name>A0AAV7QP71_PLEWA</name>
<gene>
    <name evidence="1" type="ORF">NDU88_008652</name>
</gene>
<sequence>MRARGRILNLGQVQAGCGLNRAQLLVLTQRLELRRGGGATTGKVQVATGRSCCLKTKGELLPIRLPAYFSSHRKYRAPSCSTELRSTPTS</sequence>
<accession>A0AAV7QP71</accession>
<dbReference type="Proteomes" id="UP001066276">
    <property type="component" value="Chromosome 6"/>
</dbReference>
<keyword evidence="2" id="KW-1185">Reference proteome</keyword>
<protein>
    <submittedName>
        <fullName evidence="1">Uncharacterized protein</fullName>
    </submittedName>
</protein>
<dbReference type="EMBL" id="JANPWB010000010">
    <property type="protein sequence ID" value="KAJ1142326.1"/>
    <property type="molecule type" value="Genomic_DNA"/>
</dbReference>
<dbReference type="AlphaFoldDB" id="A0AAV7QP71"/>
<organism evidence="1 2">
    <name type="scientific">Pleurodeles waltl</name>
    <name type="common">Iberian ribbed newt</name>
    <dbReference type="NCBI Taxonomy" id="8319"/>
    <lineage>
        <taxon>Eukaryota</taxon>
        <taxon>Metazoa</taxon>
        <taxon>Chordata</taxon>
        <taxon>Craniata</taxon>
        <taxon>Vertebrata</taxon>
        <taxon>Euteleostomi</taxon>
        <taxon>Amphibia</taxon>
        <taxon>Batrachia</taxon>
        <taxon>Caudata</taxon>
        <taxon>Salamandroidea</taxon>
        <taxon>Salamandridae</taxon>
        <taxon>Pleurodelinae</taxon>
        <taxon>Pleurodeles</taxon>
    </lineage>
</organism>
<reference evidence="1" key="1">
    <citation type="journal article" date="2022" name="bioRxiv">
        <title>Sequencing and chromosome-scale assembly of the giantPleurodeles waltlgenome.</title>
        <authorList>
            <person name="Brown T."/>
            <person name="Elewa A."/>
            <person name="Iarovenko S."/>
            <person name="Subramanian E."/>
            <person name="Araus A.J."/>
            <person name="Petzold A."/>
            <person name="Susuki M."/>
            <person name="Suzuki K.-i.T."/>
            <person name="Hayashi T."/>
            <person name="Toyoda A."/>
            <person name="Oliveira C."/>
            <person name="Osipova E."/>
            <person name="Leigh N.D."/>
            <person name="Simon A."/>
            <person name="Yun M.H."/>
        </authorList>
    </citation>
    <scope>NUCLEOTIDE SEQUENCE</scope>
    <source>
        <strain evidence="1">20211129_DDA</strain>
        <tissue evidence="1">Liver</tissue>
    </source>
</reference>
<evidence type="ECO:0000313" key="2">
    <source>
        <dbReference type="Proteomes" id="UP001066276"/>
    </source>
</evidence>
<proteinExistence type="predicted"/>